<name>A0A834SI53_9FABA</name>
<evidence type="ECO:0000313" key="3">
    <source>
        <dbReference type="Proteomes" id="UP000634136"/>
    </source>
</evidence>
<accession>A0A834SI53</accession>
<reference evidence="2" key="1">
    <citation type="submission" date="2020-09" db="EMBL/GenBank/DDBJ databases">
        <title>Genome-Enabled Discovery of Anthraquinone Biosynthesis in Senna tora.</title>
        <authorList>
            <person name="Kang S.-H."/>
            <person name="Pandey R.P."/>
            <person name="Lee C.-M."/>
            <person name="Sim J.-S."/>
            <person name="Jeong J.-T."/>
            <person name="Choi B.-S."/>
            <person name="Jung M."/>
            <person name="Ginzburg D."/>
            <person name="Zhao K."/>
            <person name="Won S.Y."/>
            <person name="Oh T.-J."/>
            <person name="Yu Y."/>
            <person name="Kim N.-H."/>
            <person name="Lee O.R."/>
            <person name="Lee T.-H."/>
            <person name="Bashyal P."/>
            <person name="Kim T.-S."/>
            <person name="Lee W.-H."/>
            <person name="Kawkins C."/>
            <person name="Kim C.-K."/>
            <person name="Kim J.S."/>
            <person name="Ahn B.O."/>
            <person name="Rhee S.Y."/>
            <person name="Sohng J.K."/>
        </authorList>
    </citation>
    <scope>NUCLEOTIDE SEQUENCE</scope>
    <source>
        <tissue evidence="2">Leaf</tissue>
    </source>
</reference>
<comment type="caution">
    <text evidence="2">The sequence shown here is derived from an EMBL/GenBank/DDBJ whole genome shotgun (WGS) entry which is preliminary data.</text>
</comment>
<dbReference type="EMBL" id="JAAIUW010000013">
    <property type="protein sequence ID" value="KAF7803876.1"/>
    <property type="molecule type" value="Genomic_DNA"/>
</dbReference>
<evidence type="ECO:0000313" key="2">
    <source>
        <dbReference type="EMBL" id="KAF7803876.1"/>
    </source>
</evidence>
<organism evidence="2 3">
    <name type="scientific">Senna tora</name>
    <dbReference type="NCBI Taxonomy" id="362788"/>
    <lineage>
        <taxon>Eukaryota</taxon>
        <taxon>Viridiplantae</taxon>
        <taxon>Streptophyta</taxon>
        <taxon>Embryophyta</taxon>
        <taxon>Tracheophyta</taxon>
        <taxon>Spermatophyta</taxon>
        <taxon>Magnoliopsida</taxon>
        <taxon>eudicotyledons</taxon>
        <taxon>Gunneridae</taxon>
        <taxon>Pentapetalae</taxon>
        <taxon>rosids</taxon>
        <taxon>fabids</taxon>
        <taxon>Fabales</taxon>
        <taxon>Fabaceae</taxon>
        <taxon>Caesalpinioideae</taxon>
        <taxon>Cassia clade</taxon>
        <taxon>Senna</taxon>
    </lineage>
</organism>
<keyword evidence="1" id="KW-0472">Membrane</keyword>
<proteinExistence type="predicted"/>
<feature type="transmembrane region" description="Helical" evidence="1">
    <location>
        <begin position="12"/>
        <end position="30"/>
    </location>
</feature>
<gene>
    <name evidence="2" type="ORF">G2W53_042987</name>
</gene>
<feature type="transmembrane region" description="Helical" evidence="1">
    <location>
        <begin position="36"/>
        <end position="55"/>
    </location>
</feature>
<dbReference type="Proteomes" id="UP000634136">
    <property type="component" value="Unassembled WGS sequence"/>
</dbReference>
<sequence length="59" mass="6446">MAQPEVWGHGSIVAFLVIVAILLVGPWFMGPISPPSFPLLLIFPIVMAAVLIFLMRATR</sequence>
<keyword evidence="3" id="KW-1185">Reference proteome</keyword>
<dbReference type="AlphaFoldDB" id="A0A834SI53"/>
<keyword evidence="1" id="KW-1133">Transmembrane helix</keyword>
<protein>
    <submittedName>
        <fullName evidence="2">Putative transmembrane protein</fullName>
    </submittedName>
</protein>
<keyword evidence="1 2" id="KW-0812">Transmembrane</keyword>
<evidence type="ECO:0000256" key="1">
    <source>
        <dbReference type="SAM" id="Phobius"/>
    </source>
</evidence>